<feature type="transmembrane region" description="Helical" evidence="1">
    <location>
        <begin position="95"/>
        <end position="119"/>
    </location>
</feature>
<keyword evidence="5" id="KW-0645">Protease</keyword>
<dbReference type="GO" id="GO:0006508">
    <property type="term" value="P:proteolysis"/>
    <property type="evidence" value="ECO:0007669"/>
    <property type="project" value="UniProtKB-KW"/>
</dbReference>
<name>A0A7Z7QN64_STASC</name>
<keyword evidence="7" id="KW-1185">Reference proteome</keyword>
<reference evidence="4 7" key="1">
    <citation type="submission" date="2018-01" db="EMBL/GenBank/DDBJ databases">
        <title>Complete genome sequence of Staphylococcus Scheliferi isolated from human.</title>
        <authorList>
            <person name="Abouelkhair M.A."/>
            <person name="Bemis D.A."/>
            <person name="Kania S.A."/>
        </authorList>
    </citation>
    <scope>NUCLEOTIDE SEQUENCE [LARGE SCALE GENOMIC DNA]</scope>
    <source>
        <strain evidence="4 7">ATCC 43808</strain>
    </source>
</reference>
<evidence type="ECO:0000313" key="4">
    <source>
        <dbReference type="EMBL" id="NHA34957.1"/>
    </source>
</evidence>
<evidence type="ECO:0000313" key="5">
    <source>
        <dbReference type="EMBL" id="SUM87332.1"/>
    </source>
</evidence>
<keyword evidence="1" id="KW-0812">Transmembrane</keyword>
<protein>
    <submittedName>
        <fullName evidence="4">CPBP family intramembrane metalloprotease</fullName>
    </submittedName>
    <submittedName>
        <fullName evidence="5">Metal-dependent membrane protease</fullName>
    </submittedName>
</protein>
<evidence type="ECO:0000313" key="6">
    <source>
        <dbReference type="Proteomes" id="UP000264146"/>
    </source>
</evidence>
<reference evidence="5" key="2">
    <citation type="submission" date="2018-06" db="EMBL/GenBank/DDBJ databases">
        <authorList>
            <consortium name="Pathogen Informatics"/>
            <person name="Doyle S."/>
        </authorList>
    </citation>
    <scope>NUCLEOTIDE SEQUENCE [LARGE SCALE GENOMIC DNA]</scope>
    <source>
        <strain evidence="5">NCTC12218</strain>
    </source>
</reference>
<sequence>MSKYSWKAIAWRDLWLIPILFVTTLFFGFTVSLAIMLLFGINKDEFFNDIYIDVSEVISSILAYLTVIMSFYLLHRKEMKQRFRRSVQGVKQYGLWIVGTYIVTLILLYGYNYVFHFIPERYQYDTTQNELALDALMDIPALLPFNFLLIVIIGPILEEIFFRHLLIGELGKKLNFNVMAVVSVILFAAIHVTGAASPFEIVDYLIISIPLVFLYMKSGRNLGVSIAFHMLNNLISFF</sequence>
<feature type="transmembrane region" description="Helical" evidence="1">
    <location>
        <begin position="174"/>
        <end position="192"/>
    </location>
</feature>
<evidence type="ECO:0000259" key="2">
    <source>
        <dbReference type="Pfam" id="PF02517"/>
    </source>
</evidence>
<dbReference type="InterPro" id="IPR003675">
    <property type="entry name" value="Rce1/LyrA-like_dom"/>
</dbReference>
<keyword evidence="1" id="KW-1133">Transmembrane helix</keyword>
<dbReference type="GO" id="GO:0004175">
    <property type="term" value="F:endopeptidase activity"/>
    <property type="evidence" value="ECO:0007669"/>
    <property type="project" value="UniProtKB-ARBA"/>
</dbReference>
<keyword evidence="4" id="KW-0378">Hydrolase</keyword>
<dbReference type="InterPro" id="IPR052710">
    <property type="entry name" value="CAAX_protease"/>
</dbReference>
<dbReference type="EMBL" id="LR962863">
    <property type="protein sequence ID" value="CAD7358997.1"/>
    <property type="molecule type" value="Genomic_DNA"/>
</dbReference>
<feature type="transmembrane region" description="Helical" evidence="1">
    <location>
        <begin position="14"/>
        <end position="38"/>
    </location>
</feature>
<evidence type="ECO:0000313" key="3">
    <source>
        <dbReference type="EMBL" id="CAD7358997.1"/>
    </source>
</evidence>
<proteinExistence type="predicted"/>
<organism evidence="5">
    <name type="scientific">Staphylococcus schleiferi</name>
    <dbReference type="NCBI Taxonomy" id="1295"/>
    <lineage>
        <taxon>Bacteria</taxon>
        <taxon>Bacillati</taxon>
        <taxon>Bacillota</taxon>
        <taxon>Bacilli</taxon>
        <taxon>Bacillales</taxon>
        <taxon>Staphylococcaceae</taxon>
        <taxon>Staphylococcus</taxon>
    </lineage>
</organism>
<dbReference type="GO" id="GO:0008237">
    <property type="term" value="F:metallopeptidase activity"/>
    <property type="evidence" value="ECO:0007669"/>
    <property type="project" value="UniProtKB-KW"/>
</dbReference>
<dbReference type="Pfam" id="PF02517">
    <property type="entry name" value="Rce1-like"/>
    <property type="match status" value="1"/>
</dbReference>
<gene>
    <name evidence="4" type="ORF">C1O36_10830</name>
    <name evidence="5" type="ORF">NCTC12218_00583</name>
</gene>
<keyword evidence="4" id="KW-0482">Metalloprotease</keyword>
<dbReference type="RefSeq" id="WP_016426283.1">
    <property type="nucleotide sequence ID" value="NZ_CABKRV010000002.1"/>
</dbReference>
<dbReference type="PANTHER" id="PTHR36435">
    <property type="entry name" value="SLR1288 PROTEIN"/>
    <property type="match status" value="1"/>
</dbReference>
<dbReference type="AlphaFoldDB" id="A0A7Z7QN64"/>
<evidence type="ECO:0000313" key="7">
    <source>
        <dbReference type="Proteomes" id="UP000572988"/>
    </source>
</evidence>
<dbReference type="PANTHER" id="PTHR36435:SF1">
    <property type="entry name" value="CAAX AMINO TERMINAL PROTEASE FAMILY PROTEIN"/>
    <property type="match status" value="1"/>
</dbReference>
<dbReference type="EMBL" id="UHEF01000001">
    <property type="protein sequence ID" value="SUM87332.1"/>
    <property type="molecule type" value="Genomic_DNA"/>
</dbReference>
<feature type="domain" description="CAAX prenyl protease 2/Lysostaphin resistance protein A-like" evidence="2">
    <location>
        <begin position="143"/>
        <end position="235"/>
    </location>
</feature>
<dbReference type="Proteomes" id="UP000572988">
    <property type="component" value="Unassembled WGS sequence"/>
</dbReference>
<dbReference type="GeneID" id="93789314"/>
<dbReference type="GO" id="GO:0080120">
    <property type="term" value="P:CAAX-box protein maturation"/>
    <property type="evidence" value="ECO:0007669"/>
    <property type="project" value="UniProtKB-ARBA"/>
</dbReference>
<feature type="transmembrane region" description="Helical" evidence="1">
    <location>
        <begin position="50"/>
        <end position="74"/>
    </location>
</feature>
<keyword evidence="1" id="KW-0472">Membrane</keyword>
<dbReference type="Proteomes" id="UP000264146">
    <property type="component" value="Chromosome"/>
</dbReference>
<accession>A0A7Z7QN64</accession>
<evidence type="ECO:0000256" key="1">
    <source>
        <dbReference type="SAM" id="Phobius"/>
    </source>
</evidence>
<reference evidence="3 6" key="3">
    <citation type="submission" date="2020-11" db="EMBL/GenBank/DDBJ databases">
        <authorList>
            <consortium name="Pathogen Informatics"/>
        </authorList>
    </citation>
    <scope>NUCLEOTIDE SEQUENCE [LARGE SCALE GENOMIC DNA]</scope>
    <source>
        <strain evidence="3 6">NCTC12218</strain>
    </source>
</reference>
<dbReference type="EMBL" id="POVK01000045">
    <property type="protein sequence ID" value="NHA34957.1"/>
    <property type="molecule type" value="Genomic_DNA"/>
</dbReference>
<feature type="transmembrane region" description="Helical" evidence="1">
    <location>
        <begin position="139"/>
        <end position="162"/>
    </location>
</feature>